<dbReference type="AlphaFoldDB" id="V7BUP1"/>
<name>V7BUP1_PHAVU</name>
<accession>V7BUP1</accession>
<evidence type="ECO:0000313" key="1">
    <source>
        <dbReference type="EMBL" id="ESW20753.1"/>
    </source>
</evidence>
<organism evidence="1 2">
    <name type="scientific">Phaseolus vulgaris</name>
    <name type="common">Kidney bean</name>
    <name type="synonym">French bean</name>
    <dbReference type="NCBI Taxonomy" id="3885"/>
    <lineage>
        <taxon>Eukaryota</taxon>
        <taxon>Viridiplantae</taxon>
        <taxon>Streptophyta</taxon>
        <taxon>Embryophyta</taxon>
        <taxon>Tracheophyta</taxon>
        <taxon>Spermatophyta</taxon>
        <taxon>Magnoliopsida</taxon>
        <taxon>eudicotyledons</taxon>
        <taxon>Gunneridae</taxon>
        <taxon>Pentapetalae</taxon>
        <taxon>rosids</taxon>
        <taxon>fabids</taxon>
        <taxon>Fabales</taxon>
        <taxon>Fabaceae</taxon>
        <taxon>Papilionoideae</taxon>
        <taxon>50 kb inversion clade</taxon>
        <taxon>NPAAA clade</taxon>
        <taxon>indigoferoid/millettioid clade</taxon>
        <taxon>Phaseoleae</taxon>
        <taxon>Phaseolus</taxon>
    </lineage>
</organism>
<protein>
    <submittedName>
        <fullName evidence="1">Uncharacterized protein</fullName>
    </submittedName>
</protein>
<proteinExistence type="predicted"/>
<dbReference type="Gramene" id="ESW20753">
    <property type="protein sequence ID" value="ESW20753"/>
    <property type="gene ID" value="PHAVU_005G011800g"/>
</dbReference>
<dbReference type="Proteomes" id="UP000000226">
    <property type="component" value="Chromosome 5"/>
</dbReference>
<evidence type="ECO:0000313" key="2">
    <source>
        <dbReference type="Proteomes" id="UP000000226"/>
    </source>
</evidence>
<gene>
    <name evidence="1" type="ORF">PHAVU_005G011800g</name>
</gene>
<keyword evidence="2" id="KW-1185">Reference proteome</keyword>
<dbReference type="EMBL" id="CM002292">
    <property type="protein sequence ID" value="ESW20753.1"/>
    <property type="molecule type" value="Genomic_DNA"/>
</dbReference>
<sequence length="108" mass="12467">MQKNSRKEAYKSNCSIQANNLLRIQNHSKHNCDSNNTRKTIIIHQLLSLPSHFHPIFFLSLSFFSITSLASHLSHPLPTLLLFFISLQSFHSNPLNFRVEVNRAHKTT</sequence>
<reference evidence="2" key="1">
    <citation type="journal article" date="2014" name="Nat. Genet.">
        <title>A reference genome for common bean and genome-wide analysis of dual domestications.</title>
        <authorList>
            <person name="Schmutz J."/>
            <person name="McClean P.E."/>
            <person name="Mamidi S."/>
            <person name="Wu G.A."/>
            <person name="Cannon S.B."/>
            <person name="Grimwood J."/>
            <person name="Jenkins J."/>
            <person name="Shu S."/>
            <person name="Song Q."/>
            <person name="Chavarro C."/>
            <person name="Torres-Torres M."/>
            <person name="Geffroy V."/>
            <person name="Moghaddam S.M."/>
            <person name="Gao D."/>
            <person name="Abernathy B."/>
            <person name="Barry K."/>
            <person name="Blair M."/>
            <person name="Brick M.A."/>
            <person name="Chovatia M."/>
            <person name="Gepts P."/>
            <person name="Goodstein D.M."/>
            <person name="Gonzales M."/>
            <person name="Hellsten U."/>
            <person name="Hyten D.L."/>
            <person name="Jia G."/>
            <person name="Kelly J.D."/>
            <person name="Kudrna D."/>
            <person name="Lee R."/>
            <person name="Richard M.M."/>
            <person name="Miklas P.N."/>
            <person name="Osorno J.M."/>
            <person name="Rodrigues J."/>
            <person name="Thareau V."/>
            <person name="Urrea C.A."/>
            <person name="Wang M."/>
            <person name="Yu Y."/>
            <person name="Zhang M."/>
            <person name="Wing R.A."/>
            <person name="Cregan P.B."/>
            <person name="Rokhsar D.S."/>
            <person name="Jackson S.A."/>
        </authorList>
    </citation>
    <scope>NUCLEOTIDE SEQUENCE [LARGE SCALE GENOMIC DNA]</scope>
    <source>
        <strain evidence="2">cv. G19833</strain>
    </source>
</reference>